<feature type="binding site" evidence="10">
    <location>
        <position position="69"/>
    </location>
    <ligand>
        <name>Mg(2+)</name>
        <dbReference type="ChEBI" id="CHEBI:18420"/>
    </ligand>
</feature>
<dbReference type="GO" id="GO:0009146">
    <property type="term" value="P:purine nucleoside triphosphate catabolic process"/>
    <property type="evidence" value="ECO:0007669"/>
    <property type="project" value="UniProtKB-UniRule"/>
</dbReference>
<feature type="binding site" evidence="10">
    <location>
        <position position="40"/>
    </location>
    <ligand>
        <name>Mg(2+)</name>
        <dbReference type="ChEBI" id="CHEBI:18420"/>
    </ligand>
</feature>
<evidence type="ECO:0000313" key="12">
    <source>
        <dbReference type="EMBL" id="HIT85370.1"/>
    </source>
</evidence>
<evidence type="ECO:0000256" key="3">
    <source>
        <dbReference type="ARBA" id="ARBA00022723"/>
    </source>
</evidence>
<dbReference type="HAMAP" id="MF_01405">
    <property type="entry name" value="Non_canon_purine_NTPase"/>
    <property type="match status" value="1"/>
</dbReference>
<comment type="cofactor">
    <cofactor evidence="10">
        <name>Mg(2+)</name>
        <dbReference type="ChEBI" id="CHEBI:18420"/>
    </cofactor>
    <text evidence="10">Binds 1 Mg(2+) ion per subunit.</text>
</comment>
<evidence type="ECO:0000256" key="4">
    <source>
        <dbReference type="ARBA" id="ARBA00022741"/>
    </source>
</evidence>
<comment type="catalytic activity">
    <reaction evidence="10">
        <text>ITP + H2O = IMP + diphosphate + H(+)</text>
        <dbReference type="Rhea" id="RHEA:29399"/>
        <dbReference type="ChEBI" id="CHEBI:15377"/>
        <dbReference type="ChEBI" id="CHEBI:15378"/>
        <dbReference type="ChEBI" id="CHEBI:33019"/>
        <dbReference type="ChEBI" id="CHEBI:58053"/>
        <dbReference type="ChEBI" id="CHEBI:61402"/>
        <dbReference type="EC" id="3.6.1.66"/>
    </reaction>
</comment>
<feature type="binding site" evidence="10">
    <location>
        <position position="173"/>
    </location>
    <ligand>
        <name>substrate</name>
    </ligand>
</feature>
<comment type="caution">
    <text evidence="12">The sequence shown here is derived from an EMBL/GenBank/DDBJ whole genome shotgun (WGS) entry which is preliminary data.</text>
</comment>
<dbReference type="GO" id="GO:0005829">
    <property type="term" value="C:cytosol"/>
    <property type="evidence" value="ECO:0007669"/>
    <property type="project" value="TreeGrafter"/>
</dbReference>
<dbReference type="Gene3D" id="3.90.950.10">
    <property type="match status" value="1"/>
</dbReference>
<feature type="active site" description="Proton acceptor" evidence="10">
    <location>
        <position position="69"/>
    </location>
</feature>
<comment type="catalytic activity">
    <reaction evidence="8 10">
        <text>dITP + H2O = dIMP + diphosphate + H(+)</text>
        <dbReference type="Rhea" id="RHEA:28342"/>
        <dbReference type="ChEBI" id="CHEBI:15377"/>
        <dbReference type="ChEBI" id="CHEBI:15378"/>
        <dbReference type="ChEBI" id="CHEBI:33019"/>
        <dbReference type="ChEBI" id="CHEBI:61194"/>
        <dbReference type="ChEBI" id="CHEBI:61382"/>
        <dbReference type="EC" id="3.6.1.66"/>
    </reaction>
</comment>
<evidence type="ECO:0000256" key="8">
    <source>
        <dbReference type="ARBA" id="ARBA00051875"/>
    </source>
</evidence>
<sequence length="200" mass="21827">MRIIAATKNAGKIKEIESIFGELGVDVVSQQDEGFDVDIEETGDTFEKNALIKARAVSLLTDDIVLADDSGLCIDALDGRPGIYSARYAGENASDTAKIRKILTEMEHCANRSARFVTAVAVILPDGRELTSSGEVKGEILREPEGENGFGYDPIFYCTELGKTFAQAAEEEKNAVSHRGRALRAMYDKLKPVLSSYKED</sequence>
<dbReference type="PANTHER" id="PTHR11067">
    <property type="entry name" value="INOSINE TRIPHOSPHATE PYROPHOSPHATASE/HAM1 PROTEIN"/>
    <property type="match status" value="1"/>
</dbReference>
<evidence type="ECO:0000256" key="10">
    <source>
        <dbReference type="HAMAP-Rule" id="MF_01405"/>
    </source>
</evidence>
<dbReference type="Pfam" id="PF01725">
    <property type="entry name" value="Ham1p_like"/>
    <property type="match status" value="1"/>
</dbReference>
<dbReference type="InterPro" id="IPR002637">
    <property type="entry name" value="RdgB/HAM1"/>
</dbReference>
<feature type="binding site" evidence="10">
    <location>
        <begin position="178"/>
        <end position="179"/>
    </location>
    <ligand>
        <name>substrate</name>
    </ligand>
</feature>
<dbReference type="AlphaFoldDB" id="A0A9D1H2W1"/>
<evidence type="ECO:0000256" key="1">
    <source>
        <dbReference type="ARBA" id="ARBA00008023"/>
    </source>
</evidence>
<dbReference type="InterPro" id="IPR029001">
    <property type="entry name" value="ITPase-like_fam"/>
</dbReference>
<dbReference type="GO" id="GO:0036220">
    <property type="term" value="F:ITP diphosphatase activity"/>
    <property type="evidence" value="ECO:0007669"/>
    <property type="project" value="UniProtKB-UniRule"/>
</dbReference>
<dbReference type="EC" id="3.6.1.66" evidence="10"/>
<feature type="binding site" evidence="10">
    <location>
        <begin position="150"/>
        <end position="153"/>
    </location>
    <ligand>
        <name>substrate</name>
    </ligand>
</feature>
<feature type="binding site" evidence="10">
    <location>
        <begin position="7"/>
        <end position="12"/>
    </location>
    <ligand>
        <name>substrate</name>
    </ligand>
</feature>
<keyword evidence="7 10" id="KW-0546">Nucleotide metabolism</keyword>
<keyword evidence="4 10" id="KW-0547">Nucleotide-binding</keyword>
<reference evidence="12" key="1">
    <citation type="submission" date="2020-10" db="EMBL/GenBank/DDBJ databases">
        <authorList>
            <person name="Gilroy R."/>
        </authorList>
    </citation>
    <scope>NUCLEOTIDE SEQUENCE</scope>
    <source>
        <strain evidence="12">CHK181-108</strain>
    </source>
</reference>
<keyword evidence="3 10" id="KW-0479">Metal-binding</keyword>
<comment type="similarity">
    <text evidence="1 10 11">Belongs to the HAM1 NTPase family.</text>
</comment>
<dbReference type="GO" id="GO:0046872">
    <property type="term" value="F:metal ion binding"/>
    <property type="evidence" value="ECO:0007669"/>
    <property type="project" value="UniProtKB-KW"/>
</dbReference>
<dbReference type="GO" id="GO:0036222">
    <property type="term" value="F:XTP diphosphatase activity"/>
    <property type="evidence" value="ECO:0007669"/>
    <property type="project" value="UniProtKB-UniRule"/>
</dbReference>
<dbReference type="GO" id="GO:0035870">
    <property type="term" value="F:dITP diphosphatase activity"/>
    <property type="evidence" value="ECO:0007669"/>
    <property type="project" value="UniProtKB-UniRule"/>
</dbReference>
<evidence type="ECO:0000256" key="7">
    <source>
        <dbReference type="ARBA" id="ARBA00023080"/>
    </source>
</evidence>
<evidence type="ECO:0000256" key="11">
    <source>
        <dbReference type="RuleBase" id="RU003781"/>
    </source>
</evidence>
<keyword evidence="6 10" id="KW-0460">Magnesium</keyword>
<comment type="function">
    <text evidence="10">Pyrophosphatase that catalyzes the hydrolysis of nucleoside triphosphates to their monophosphate derivatives, with a high preference for the non-canonical purine nucleotides XTP (xanthosine triphosphate), dITP (deoxyinosine triphosphate) and ITP. Seems to function as a house-cleaning enzyme that removes non-canonical purine nucleotides from the nucleotide pool, thus preventing their incorporation into DNA/RNA and avoiding chromosomal lesions.</text>
</comment>
<evidence type="ECO:0000256" key="9">
    <source>
        <dbReference type="ARBA" id="ARBA00052017"/>
    </source>
</evidence>
<evidence type="ECO:0000256" key="5">
    <source>
        <dbReference type="ARBA" id="ARBA00022801"/>
    </source>
</evidence>
<dbReference type="NCBIfam" id="NF011397">
    <property type="entry name" value="PRK14822.1"/>
    <property type="match status" value="1"/>
</dbReference>
<dbReference type="GO" id="GO:0017111">
    <property type="term" value="F:ribonucleoside triphosphate phosphatase activity"/>
    <property type="evidence" value="ECO:0007669"/>
    <property type="project" value="InterPro"/>
</dbReference>
<dbReference type="NCBIfam" id="TIGR00042">
    <property type="entry name" value="RdgB/HAM1 family non-canonical purine NTP pyrophosphatase"/>
    <property type="match status" value="1"/>
</dbReference>
<evidence type="ECO:0000256" key="2">
    <source>
        <dbReference type="ARBA" id="ARBA00011738"/>
    </source>
</evidence>
<organism evidence="12 13">
    <name type="scientific">Candidatus Ornithomonoglobus intestinigallinarum</name>
    <dbReference type="NCBI Taxonomy" id="2840894"/>
    <lineage>
        <taxon>Bacteria</taxon>
        <taxon>Bacillati</taxon>
        <taxon>Bacillota</taxon>
        <taxon>Clostridia</taxon>
        <taxon>Candidatus Ornithomonoglobus</taxon>
    </lineage>
</organism>
<feature type="binding site" evidence="10">
    <location>
        <position position="70"/>
    </location>
    <ligand>
        <name>substrate</name>
    </ligand>
</feature>
<dbReference type="CDD" id="cd00515">
    <property type="entry name" value="HAM1"/>
    <property type="match status" value="1"/>
</dbReference>
<keyword evidence="5 10" id="KW-0378">Hydrolase</keyword>
<evidence type="ECO:0000256" key="6">
    <source>
        <dbReference type="ARBA" id="ARBA00022842"/>
    </source>
</evidence>
<dbReference type="Proteomes" id="UP000824165">
    <property type="component" value="Unassembled WGS sequence"/>
</dbReference>
<name>A0A9D1H2W1_9FIRM</name>
<evidence type="ECO:0000313" key="13">
    <source>
        <dbReference type="Proteomes" id="UP000824165"/>
    </source>
</evidence>
<comment type="catalytic activity">
    <reaction evidence="9 10">
        <text>XTP + H2O = XMP + diphosphate + H(+)</text>
        <dbReference type="Rhea" id="RHEA:28610"/>
        <dbReference type="ChEBI" id="CHEBI:15377"/>
        <dbReference type="ChEBI" id="CHEBI:15378"/>
        <dbReference type="ChEBI" id="CHEBI:33019"/>
        <dbReference type="ChEBI" id="CHEBI:57464"/>
        <dbReference type="ChEBI" id="CHEBI:61314"/>
        <dbReference type="EC" id="3.6.1.66"/>
    </reaction>
</comment>
<dbReference type="InterPro" id="IPR020922">
    <property type="entry name" value="dITP/XTP_pyrophosphatase"/>
</dbReference>
<comment type="subunit">
    <text evidence="2 10">Homodimer.</text>
</comment>
<protein>
    <recommendedName>
        <fullName evidence="10">dITP/XTP pyrophosphatase</fullName>
        <ecNumber evidence="10">3.6.1.66</ecNumber>
    </recommendedName>
    <alternativeName>
        <fullName evidence="10">Non-canonical purine NTP pyrophosphatase</fullName>
    </alternativeName>
    <alternativeName>
        <fullName evidence="10">Non-standard purine NTP pyrophosphatase</fullName>
    </alternativeName>
    <alternativeName>
        <fullName evidence="10">Nucleoside-triphosphate diphosphatase</fullName>
    </alternativeName>
    <alternativeName>
        <fullName evidence="10">Nucleoside-triphosphate pyrophosphatase</fullName>
        <shortName evidence="10">NTPase</shortName>
    </alternativeName>
</protein>
<proteinExistence type="inferred from homology"/>
<dbReference type="PANTHER" id="PTHR11067:SF9">
    <property type="entry name" value="INOSINE TRIPHOSPHATE PYROPHOSPHATASE"/>
    <property type="match status" value="1"/>
</dbReference>
<dbReference type="GO" id="GO:0009117">
    <property type="term" value="P:nucleotide metabolic process"/>
    <property type="evidence" value="ECO:0007669"/>
    <property type="project" value="UniProtKB-KW"/>
</dbReference>
<gene>
    <name evidence="12" type="ORF">IAA60_05635</name>
</gene>
<dbReference type="GO" id="GO:0000166">
    <property type="term" value="F:nucleotide binding"/>
    <property type="evidence" value="ECO:0007669"/>
    <property type="project" value="UniProtKB-KW"/>
</dbReference>
<reference evidence="12" key="2">
    <citation type="journal article" date="2021" name="PeerJ">
        <title>Extensive microbial diversity within the chicken gut microbiome revealed by metagenomics and culture.</title>
        <authorList>
            <person name="Gilroy R."/>
            <person name="Ravi A."/>
            <person name="Getino M."/>
            <person name="Pursley I."/>
            <person name="Horton D.L."/>
            <person name="Alikhan N.F."/>
            <person name="Baker D."/>
            <person name="Gharbi K."/>
            <person name="Hall N."/>
            <person name="Watson M."/>
            <person name="Adriaenssens E.M."/>
            <person name="Foster-Nyarko E."/>
            <person name="Jarju S."/>
            <person name="Secka A."/>
            <person name="Antonio M."/>
            <person name="Oren A."/>
            <person name="Chaudhuri R.R."/>
            <person name="La Ragione R."/>
            <person name="Hildebrand F."/>
            <person name="Pallen M.J."/>
        </authorList>
    </citation>
    <scope>NUCLEOTIDE SEQUENCE</scope>
    <source>
        <strain evidence="12">CHK181-108</strain>
    </source>
</reference>
<dbReference type="FunFam" id="3.90.950.10:FF:000001">
    <property type="entry name" value="dITP/XTP pyrophosphatase"/>
    <property type="match status" value="1"/>
</dbReference>
<dbReference type="SUPFAM" id="SSF52972">
    <property type="entry name" value="ITPase-like"/>
    <property type="match status" value="1"/>
</dbReference>
<dbReference type="EMBL" id="DVLU01000054">
    <property type="protein sequence ID" value="HIT85370.1"/>
    <property type="molecule type" value="Genomic_DNA"/>
</dbReference>
<accession>A0A9D1H2W1</accession>